<keyword evidence="1" id="KW-0812">Transmembrane</keyword>
<evidence type="ECO:0000313" key="3">
    <source>
        <dbReference type="Proteomes" id="UP000199103"/>
    </source>
</evidence>
<organism evidence="2 3">
    <name type="scientific">Microlunatus soli</name>
    <dbReference type="NCBI Taxonomy" id="630515"/>
    <lineage>
        <taxon>Bacteria</taxon>
        <taxon>Bacillati</taxon>
        <taxon>Actinomycetota</taxon>
        <taxon>Actinomycetes</taxon>
        <taxon>Propionibacteriales</taxon>
        <taxon>Propionibacteriaceae</taxon>
        <taxon>Microlunatus</taxon>
    </lineage>
</organism>
<name>A0A1H1RKJ8_9ACTN</name>
<dbReference type="Proteomes" id="UP000199103">
    <property type="component" value="Chromosome I"/>
</dbReference>
<feature type="transmembrane region" description="Helical" evidence="1">
    <location>
        <begin position="76"/>
        <end position="97"/>
    </location>
</feature>
<feature type="transmembrane region" description="Helical" evidence="1">
    <location>
        <begin position="154"/>
        <end position="172"/>
    </location>
</feature>
<keyword evidence="1" id="KW-1133">Transmembrane helix</keyword>
<feature type="transmembrane region" description="Helical" evidence="1">
    <location>
        <begin position="248"/>
        <end position="269"/>
    </location>
</feature>
<keyword evidence="1" id="KW-0472">Membrane</keyword>
<proteinExistence type="predicted"/>
<dbReference type="STRING" id="630515.SAMN04489812_1684"/>
<dbReference type="InterPro" id="IPR010390">
    <property type="entry name" value="ABC-2_transporter-like"/>
</dbReference>
<dbReference type="RefSeq" id="WP_197680044.1">
    <property type="nucleotide sequence ID" value="NZ_LT629772.1"/>
</dbReference>
<evidence type="ECO:0000256" key="1">
    <source>
        <dbReference type="SAM" id="Phobius"/>
    </source>
</evidence>
<dbReference type="Pfam" id="PF06182">
    <property type="entry name" value="ABC2_membrane_6"/>
    <property type="match status" value="1"/>
</dbReference>
<evidence type="ECO:0000313" key="2">
    <source>
        <dbReference type="EMBL" id="SDS36307.1"/>
    </source>
</evidence>
<dbReference type="AlphaFoldDB" id="A0A1H1RKJ8"/>
<keyword evidence="3" id="KW-1185">Reference proteome</keyword>
<dbReference type="PANTHER" id="PTHR36833:SF1">
    <property type="entry name" value="INTEGRAL MEMBRANE TRANSPORT PROTEIN"/>
    <property type="match status" value="1"/>
</dbReference>
<dbReference type="EMBL" id="LT629772">
    <property type="protein sequence ID" value="SDS36307.1"/>
    <property type="molecule type" value="Genomic_DNA"/>
</dbReference>
<accession>A0A1H1RKJ8</accession>
<dbReference type="PANTHER" id="PTHR36833">
    <property type="entry name" value="SLR0610 PROTEIN-RELATED"/>
    <property type="match status" value="1"/>
</dbReference>
<sequence>MPEVQQHSRRDTGPLRQLRLYGVLLSAAVRAQGQYRANLIISLIGAIAYQGAGFAFVWVVVSQFGQLGGWGLPELALLYGMRLGAHGLFTFFFAQLLGEVGDIVREGTFDRFLIRPLDPLLQVITRQFNLTVIGDLIGGIGLIVIGAAAVDVAWTAPSFGFLVLAVIGGALIEGSMQLAASALSFRLLSTETLSYAIDQLLAELGGYPLRIFPRGIQLGLTFVFPLAFIAYFPASVLLGRTDELATPAWLALLAPAAGILTTITAYAFWRHQSRHYSSAGH</sequence>
<reference evidence="2 3" key="1">
    <citation type="submission" date="2016-10" db="EMBL/GenBank/DDBJ databases">
        <authorList>
            <person name="de Groot N.N."/>
        </authorList>
    </citation>
    <scope>NUCLEOTIDE SEQUENCE [LARGE SCALE GENOMIC DNA]</scope>
    <source>
        <strain evidence="2 3">DSM 21800</strain>
    </source>
</reference>
<gene>
    <name evidence="2" type="ORF">SAMN04489812_1684</name>
</gene>
<feature type="transmembrane region" description="Helical" evidence="1">
    <location>
        <begin position="218"/>
        <end position="236"/>
    </location>
</feature>
<feature type="transmembrane region" description="Helical" evidence="1">
    <location>
        <begin position="39"/>
        <end position="61"/>
    </location>
</feature>
<feature type="transmembrane region" description="Helical" evidence="1">
    <location>
        <begin position="128"/>
        <end position="148"/>
    </location>
</feature>
<protein>
    <submittedName>
        <fullName evidence="2">ABC-2 type transport system permease protein</fullName>
    </submittedName>
</protein>